<protein>
    <submittedName>
        <fullName evidence="1">Uncharacterized protein</fullName>
    </submittedName>
</protein>
<sequence length="86" mass="9137">MTMRLSIHLAALSESFFRSGACARIGGRPSTFISASAGGRGSLMSVVNIAVTSGSSSQTNPPYNHAFFRRWNIASPFEALQPGRSC</sequence>
<name>A0A9X1AHS8_9HYPH</name>
<dbReference type="AlphaFoldDB" id="A0A9X1AHS8"/>
<gene>
    <name evidence="1" type="ORF">J1C56_32185</name>
</gene>
<organism evidence="1 2">
    <name type="scientific">Aminobacter anthyllidis</name>
    <dbReference type="NCBI Taxonomy" id="1035067"/>
    <lineage>
        <taxon>Bacteria</taxon>
        <taxon>Pseudomonadati</taxon>
        <taxon>Pseudomonadota</taxon>
        <taxon>Alphaproteobacteria</taxon>
        <taxon>Hyphomicrobiales</taxon>
        <taxon>Phyllobacteriaceae</taxon>
        <taxon>Aminobacter</taxon>
    </lineage>
</organism>
<dbReference type="Proteomes" id="UP001138921">
    <property type="component" value="Unassembled WGS sequence"/>
</dbReference>
<accession>A0A9X1AHS8</accession>
<evidence type="ECO:0000313" key="1">
    <source>
        <dbReference type="EMBL" id="MBT1160190.1"/>
    </source>
</evidence>
<reference evidence="1" key="1">
    <citation type="journal article" date="2021" name="Microorganisms">
        <title>Phylogenomic Reconstruction and Metabolic Potential of the Genus Aminobacter.</title>
        <authorList>
            <person name="Artuso I."/>
            <person name="Turrini P."/>
            <person name="Pirolo M."/>
            <person name="Lugli G.A."/>
            <person name="Ventura M."/>
            <person name="Visca P."/>
        </authorList>
    </citation>
    <scope>NUCLEOTIDE SEQUENCE</scope>
    <source>
        <strain evidence="1">LMG 26462</strain>
    </source>
</reference>
<comment type="caution">
    <text evidence="1">The sequence shown here is derived from an EMBL/GenBank/DDBJ whole genome shotgun (WGS) entry which is preliminary data.</text>
</comment>
<dbReference type="EMBL" id="JAFLWW010000019">
    <property type="protein sequence ID" value="MBT1160190.1"/>
    <property type="molecule type" value="Genomic_DNA"/>
</dbReference>
<proteinExistence type="predicted"/>
<reference evidence="1" key="2">
    <citation type="submission" date="2021-03" db="EMBL/GenBank/DDBJ databases">
        <authorList>
            <person name="Artuso I."/>
            <person name="Turrini P."/>
            <person name="Pirolo M."/>
            <person name="Lugli G.A."/>
            <person name="Ventura M."/>
            <person name="Visca P."/>
        </authorList>
    </citation>
    <scope>NUCLEOTIDE SEQUENCE</scope>
    <source>
        <strain evidence="1">LMG 26462</strain>
    </source>
</reference>
<keyword evidence="2" id="KW-1185">Reference proteome</keyword>
<dbReference type="RefSeq" id="WP_214393978.1">
    <property type="nucleotide sequence ID" value="NZ_JAFLWW010000019.1"/>
</dbReference>
<evidence type="ECO:0000313" key="2">
    <source>
        <dbReference type="Proteomes" id="UP001138921"/>
    </source>
</evidence>